<feature type="transmembrane region" description="Helical" evidence="6">
    <location>
        <begin position="401"/>
        <end position="427"/>
    </location>
</feature>
<sequence length="457" mass="48000">MVETHNPKTQSGAKEKTTKYQLIIFVAAFSAFLATFNETFLNVSFSAVMEDFHVSVGTVQWLAAAYMLGAAIMVPVSAFAYKSIPTKKLYLFTVGLLIVGSVIGAVSSNFSVLLIGRIVQALGTGMLIPIGMNITLEVAPKEKLGTFMGIMGAMTTLGPSSSVIVAGALLEFFDWHVLLWVFGGLSLLCFLCGAVLLPNIAKLTHPKLDVLSVIFISLALIGILYGISTVLAGNVTIALLAAIIGIIFLIFFVKRQGTLTEPLIQLSPLKIKAFSIGVIINMISLLVIFAMNIVIPLFMQSGIGMSPFNASMVLFPAICLSCVIAPIAGQIYDKKGGKVLLPLGFLCIGVCTAALSLVHTESSILLAILYIPVICGSALIIGPVQSFALAKLSPQENPHGVTVMSTGFQIAGCIGSSLFSGVFGLFASEAQGFSAVGFLATAFAAVGLILAVCVTKE</sequence>
<evidence type="ECO:0000256" key="4">
    <source>
        <dbReference type="ARBA" id="ARBA00022989"/>
    </source>
</evidence>
<dbReference type="InterPro" id="IPR036259">
    <property type="entry name" value="MFS_trans_sf"/>
</dbReference>
<keyword evidence="4 6" id="KW-1133">Transmembrane helix</keyword>
<feature type="transmembrane region" description="Helical" evidence="6">
    <location>
        <begin position="364"/>
        <end position="389"/>
    </location>
</feature>
<keyword evidence="3 6" id="KW-0812">Transmembrane</keyword>
<dbReference type="PROSITE" id="PS50850">
    <property type="entry name" value="MFS"/>
    <property type="match status" value="1"/>
</dbReference>
<feature type="transmembrane region" description="Helical" evidence="6">
    <location>
        <begin position="61"/>
        <end position="81"/>
    </location>
</feature>
<evidence type="ECO:0000256" key="2">
    <source>
        <dbReference type="ARBA" id="ARBA00022448"/>
    </source>
</evidence>
<feature type="transmembrane region" description="Helical" evidence="6">
    <location>
        <begin position="310"/>
        <end position="332"/>
    </location>
</feature>
<dbReference type="EMBL" id="QXWK01000001">
    <property type="protein sequence ID" value="NBH60291.1"/>
    <property type="molecule type" value="Genomic_DNA"/>
</dbReference>
<organism evidence="8 9">
    <name type="scientific">Anaerotruncus colihominis</name>
    <dbReference type="NCBI Taxonomy" id="169435"/>
    <lineage>
        <taxon>Bacteria</taxon>
        <taxon>Bacillati</taxon>
        <taxon>Bacillota</taxon>
        <taxon>Clostridia</taxon>
        <taxon>Eubacteriales</taxon>
        <taxon>Oscillospiraceae</taxon>
        <taxon>Anaerotruncus</taxon>
    </lineage>
</organism>
<dbReference type="PANTHER" id="PTHR42718">
    <property type="entry name" value="MAJOR FACILITATOR SUPERFAMILY MULTIDRUG TRANSPORTER MFSC"/>
    <property type="match status" value="1"/>
</dbReference>
<feature type="transmembrane region" description="Helical" evidence="6">
    <location>
        <begin position="208"/>
        <end position="227"/>
    </location>
</feature>
<evidence type="ECO:0000256" key="5">
    <source>
        <dbReference type="ARBA" id="ARBA00023136"/>
    </source>
</evidence>
<feature type="transmembrane region" description="Helical" evidence="6">
    <location>
        <begin position="20"/>
        <end position="41"/>
    </location>
</feature>
<comment type="caution">
    <text evidence="8">The sequence shown here is derived from an EMBL/GenBank/DDBJ whole genome shotgun (WGS) entry which is preliminary data.</text>
</comment>
<feature type="transmembrane region" description="Helical" evidence="6">
    <location>
        <begin position="88"/>
        <end position="106"/>
    </location>
</feature>
<name>A0A845QGU1_9FIRM</name>
<dbReference type="Gene3D" id="1.20.1720.10">
    <property type="entry name" value="Multidrug resistance protein D"/>
    <property type="match status" value="1"/>
</dbReference>
<keyword evidence="2" id="KW-0813">Transport</keyword>
<gene>
    <name evidence="8" type="ORF">D0435_01205</name>
</gene>
<accession>A0A845QGU1</accession>
<feature type="domain" description="Major facilitator superfamily (MFS) profile" evidence="7">
    <location>
        <begin position="23"/>
        <end position="457"/>
    </location>
</feature>
<evidence type="ECO:0000256" key="3">
    <source>
        <dbReference type="ARBA" id="ARBA00022692"/>
    </source>
</evidence>
<comment type="subcellular location">
    <subcellularLocation>
        <location evidence="1">Cell membrane</location>
        <topology evidence="1">Multi-pass membrane protein</topology>
    </subcellularLocation>
</comment>
<dbReference type="Gene3D" id="1.20.1250.20">
    <property type="entry name" value="MFS general substrate transporter like domains"/>
    <property type="match status" value="1"/>
</dbReference>
<dbReference type="InterPro" id="IPR011701">
    <property type="entry name" value="MFS"/>
</dbReference>
<evidence type="ECO:0000256" key="6">
    <source>
        <dbReference type="SAM" id="Phobius"/>
    </source>
</evidence>
<dbReference type="GO" id="GO:0005886">
    <property type="term" value="C:plasma membrane"/>
    <property type="evidence" value="ECO:0007669"/>
    <property type="project" value="UniProtKB-SubCell"/>
</dbReference>
<feature type="transmembrane region" description="Helical" evidence="6">
    <location>
        <begin position="274"/>
        <end position="298"/>
    </location>
</feature>
<feature type="transmembrane region" description="Helical" evidence="6">
    <location>
        <begin position="339"/>
        <end position="358"/>
    </location>
</feature>
<proteinExistence type="predicted"/>
<protein>
    <submittedName>
        <fullName evidence="8">MFS transporter</fullName>
    </submittedName>
</protein>
<feature type="transmembrane region" description="Helical" evidence="6">
    <location>
        <begin position="144"/>
        <end position="169"/>
    </location>
</feature>
<dbReference type="Pfam" id="PF07690">
    <property type="entry name" value="MFS_1"/>
    <property type="match status" value="2"/>
</dbReference>
<evidence type="ECO:0000313" key="8">
    <source>
        <dbReference type="EMBL" id="NBH60291.1"/>
    </source>
</evidence>
<evidence type="ECO:0000313" key="9">
    <source>
        <dbReference type="Proteomes" id="UP000446866"/>
    </source>
</evidence>
<dbReference type="AlphaFoldDB" id="A0A845QGU1"/>
<dbReference type="PANTHER" id="PTHR42718:SF9">
    <property type="entry name" value="MAJOR FACILITATOR SUPERFAMILY MULTIDRUG TRANSPORTER MFSC"/>
    <property type="match status" value="1"/>
</dbReference>
<feature type="transmembrane region" description="Helical" evidence="6">
    <location>
        <begin position="175"/>
        <end position="196"/>
    </location>
</feature>
<dbReference type="GO" id="GO:0022857">
    <property type="term" value="F:transmembrane transporter activity"/>
    <property type="evidence" value="ECO:0007669"/>
    <property type="project" value="InterPro"/>
</dbReference>
<keyword evidence="5 6" id="KW-0472">Membrane</keyword>
<feature type="transmembrane region" description="Helical" evidence="6">
    <location>
        <begin position="112"/>
        <end position="132"/>
    </location>
</feature>
<dbReference type="InterPro" id="IPR020846">
    <property type="entry name" value="MFS_dom"/>
</dbReference>
<reference evidence="8 9" key="1">
    <citation type="submission" date="2018-08" db="EMBL/GenBank/DDBJ databases">
        <title>Murine metabolic-syndrome-specific gut microbial biobank.</title>
        <authorList>
            <person name="Liu C."/>
        </authorList>
    </citation>
    <scope>NUCLEOTIDE SEQUENCE [LARGE SCALE GENOMIC DNA]</scope>
    <source>
        <strain evidence="8 9">28</strain>
    </source>
</reference>
<dbReference type="SUPFAM" id="SSF103473">
    <property type="entry name" value="MFS general substrate transporter"/>
    <property type="match status" value="1"/>
</dbReference>
<dbReference type="PRINTS" id="PR01036">
    <property type="entry name" value="TCRTETB"/>
</dbReference>
<feature type="transmembrane region" description="Helical" evidence="6">
    <location>
        <begin position="233"/>
        <end position="253"/>
    </location>
</feature>
<evidence type="ECO:0000256" key="1">
    <source>
        <dbReference type="ARBA" id="ARBA00004651"/>
    </source>
</evidence>
<evidence type="ECO:0000259" key="7">
    <source>
        <dbReference type="PROSITE" id="PS50850"/>
    </source>
</evidence>
<feature type="transmembrane region" description="Helical" evidence="6">
    <location>
        <begin position="433"/>
        <end position="454"/>
    </location>
</feature>
<dbReference type="Proteomes" id="UP000446866">
    <property type="component" value="Unassembled WGS sequence"/>
</dbReference>
<keyword evidence="9" id="KW-1185">Reference proteome</keyword>
<dbReference type="RefSeq" id="WP_160200586.1">
    <property type="nucleotide sequence ID" value="NZ_QXWK01000001.1"/>
</dbReference>